<gene>
    <name evidence="1" type="ORF">H6G97_50410</name>
</gene>
<comment type="caution">
    <text evidence="1">The sequence shown here is derived from an EMBL/GenBank/DDBJ whole genome shotgun (WGS) entry which is preliminary data.</text>
</comment>
<evidence type="ECO:0000313" key="2">
    <source>
        <dbReference type="Proteomes" id="UP000623440"/>
    </source>
</evidence>
<protein>
    <recommendedName>
        <fullName evidence="3">Transposase</fullName>
    </recommendedName>
</protein>
<name>A0ABR8E5T1_9NOSO</name>
<evidence type="ECO:0000313" key="1">
    <source>
        <dbReference type="EMBL" id="MBD2536986.1"/>
    </source>
</evidence>
<proteinExistence type="predicted"/>
<accession>A0ABR8E5T1</accession>
<dbReference type="Proteomes" id="UP000623440">
    <property type="component" value="Unassembled WGS sequence"/>
</dbReference>
<evidence type="ECO:0008006" key="3">
    <source>
        <dbReference type="Google" id="ProtNLM"/>
    </source>
</evidence>
<organism evidence="1 2">
    <name type="scientific">Nostoc flagelliforme FACHB-838</name>
    <dbReference type="NCBI Taxonomy" id="2692904"/>
    <lineage>
        <taxon>Bacteria</taxon>
        <taxon>Bacillati</taxon>
        <taxon>Cyanobacteriota</taxon>
        <taxon>Cyanophyceae</taxon>
        <taxon>Nostocales</taxon>
        <taxon>Nostocaceae</taxon>
        <taxon>Nostoc</taxon>
    </lineage>
</organism>
<dbReference type="EMBL" id="JACJSI010000621">
    <property type="protein sequence ID" value="MBD2536986.1"/>
    <property type="molecule type" value="Genomic_DNA"/>
</dbReference>
<keyword evidence="2" id="KW-1185">Reference proteome</keyword>
<sequence>MAIWHPMSLGCSFNGDITTTGQRRSCMRSRAKLSATGVLCYASCRMSAVETLYILIQRSEVNAITLQLARNEQNQIGFQKMKNLDSWIAV</sequence>
<dbReference type="RefSeq" id="WP_190947615.1">
    <property type="nucleotide sequence ID" value="NZ_JACJSI010000621.1"/>
</dbReference>
<reference evidence="1 2" key="1">
    <citation type="journal article" date="2020" name="ISME J.">
        <title>Comparative genomics reveals insights into cyanobacterial evolution and habitat adaptation.</title>
        <authorList>
            <person name="Chen M.Y."/>
            <person name="Teng W.K."/>
            <person name="Zhao L."/>
            <person name="Hu C.X."/>
            <person name="Zhou Y.K."/>
            <person name="Han B.P."/>
            <person name="Song L.R."/>
            <person name="Shu W.S."/>
        </authorList>
    </citation>
    <scope>NUCLEOTIDE SEQUENCE [LARGE SCALE GENOMIC DNA]</scope>
    <source>
        <strain evidence="1 2">FACHB-838</strain>
    </source>
</reference>